<dbReference type="InterPro" id="IPR045121">
    <property type="entry name" value="CoAse"/>
</dbReference>
<dbReference type="AlphaFoldDB" id="A0A1B6BX62"/>
<dbReference type="Gene3D" id="3.90.79.10">
    <property type="entry name" value="Nucleoside Triphosphate Pyrophosphohydrolase"/>
    <property type="match status" value="1"/>
</dbReference>
<reference evidence="8" key="1">
    <citation type="submission" date="2015-12" db="EMBL/GenBank/DDBJ databases">
        <title>De novo transcriptome assembly of four potential Pierce s Disease insect vectors from Arizona vineyards.</title>
        <authorList>
            <person name="Tassone E.E."/>
        </authorList>
    </citation>
    <scope>NUCLEOTIDE SEQUENCE</scope>
</reference>
<dbReference type="PROSITE" id="PS51462">
    <property type="entry name" value="NUDIX"/>
    <property type="match status" value="1"/>
</dbReference>
<sequence length="223" mass="25410">MNVKITCLKFHLALLHVNLSPEHNLVLTEERKLKCIERLKNIKISYMPKKETLKDAAVLVPLCIVNDQLSLLYTLRSSELKRNRRQASFPGGVKDLSDGNIETTAIREAEEELGIDRQIVDIWGHGNPIIGTEYSVWPVLGFLGKLDLNKLKPNPSEVEFPFTLSIKHLCDPHNIGYTKFRNLKNGYILPVYLNGTCRVWGITALITHIVLSAWLPDRYKNIL</sequence>
<organism evidence="8">
    <name type="scientific">Clastoptera arizonana</name>
    <name type="common">Arizona spittle bug</name>
    <dbReference type="NCBI Taxonomy" id="38151"/>
    <lineage>
        <taxon>Eukaryota</taxon>
        <taxon>Metazoa</taxon>
        <taxon>Ecdysozoa</taxon>
        <taxon>Arthropoda</taxon>
        <taxon>Hexapoda</taxon>
        <taxon>Insecta</taxon>
        <taxon>Pterygota</taxon>
        <taxon>Neoptera</taxon>
        <taxon>Paraneoptera</taxon>
        <taxon>Hemiptera</taxon>
        <taxon>Auchenorrhyncha</taxon>
        <taxon>Cercopoidea</taxon>
        <taxon>Clastopteridae</taxon>
        <taxon>Clastoptera</taxon>
    </lineage>
</organism>
<evidence type="ECO:0000256" key="2">
    <source>
        <dbReference type="ARBA" id="ARBA00001946"/>
    </source>
</evidence>
<dbReference type="GO" id="GO:0046872">
    <property type="term" value="F:metal ion binding"/>
    <property type="evidence" value="ECO:0007669"/>
    <property type="project" value="UniProtKB-KW"/>
</dbReference>
<dbReference type="PANTHER" id="PTHR12992">
    <property type="entry name" value="NUDIX HYDROLASE"/>
    <property type="match status" value="1"/>
</dbReference>
<keyword evidence="4" id="KW-0378">Hydrolase</keyword>
<evidence type="ECO:0000256" key="1">
    <source>
        <dbReference type="ARBA" id="ARBA00001936"/>
    </source>
</evidence>
<evidence type="ECO:0000256" key="5">
    <source>
        <dbReference type="ARBA" id="ARBA00022842"/>
    </source>
</evidence>
<gene>
    <name evidence="8" type="ORF">g.40082</name>
</gene>
<dbReference type="CDD" id="cd03426">
    <property type="entry name" value="NUDIX_CoAse_Nudt7"/>
    <property type="match status" value="1"/>
</dbReference>
<dbReference type="PANTHER" id="PTHR12992:SF11">
    <property type="entry name" value="MITOCHONDRIAL COENZYME A DIPHOSPHATASE NUDT8"/>
    <property type="match status" value="1"/>
</dbReference>
<keyword evidence="3" id="KW-0479">Metal-binding</keyword>
<comment type="cofactor">
    <cofactor evidence="2">
        <name>Mg(2+)</name>
        <dbReference type="ChEBI" id="CHEBI:18420"/>
    </cofactor>
</comment>
<keyword evidence="5" id="KW-0460">Magnesium</keyword>
<dbReference type="InterPro" id="IPR000086">
    <property type="entry name" value="NUDIX_hydrolase_dom"/>
</dbReference>
<dbReference type="GO" id="GO:0010945">
    <property type="term" value="F:coenzyme A diphosphatase activity"/>
    <property type="evidence" value="ECO:0007669"/>
    <property type="project" value="InterPro"/>
</dbReference>
<dbReference type="Pfam" id="PF00293">
    <property type="entry name" value="NUDIX"/>
    <property type="match status" value="1"/>
</dbReference>
<dbReference type="SUPFAM" id="SSF55811">
    <property type="entry name" value="Nudix"/>
    <property type="match status" value="1"/>
</dbReference>
<comment type="cofactor">
    <cofactor evidence="1">
        <name>Mn(2+)</name>
        <dbReference type="ChEBI" id="CHEBI:29035"/>
    </cofactor>
</comment>
<evidence type="ECO:0000256" key="4">
    <source>
        <dbReference type="ARBA" id="ARBA00022801"/>
    </source>
</evidence>
<protein>
    <recommendedName>
        <fullName evidence="7">Nudix hydrolase domain-containing protein</fullName>
    </recommendedName>
</protein>
<accession>A0A1B6BX62</accession>
<feature type="domain" description="Nudix hydrolase" evidence="7">
    <location>
        <begin position="53"/>
        <end position="188"/>
    </location>
</feature>
<dbReference type="EMBL" id="GEDC01031442">
    <property type="protein sequence ID" value="JAS05856.1"/>
    <property type="molecule type" value="Transcribed_RNA"/>
</dbReference>
<keyword evidence="6" id="KW-0464">Manganese</keyword>
<dbReference type="InterPro" id="IPR015797">
    <property type="entry name" value="NUDIX_hydrolase-like_dom_sf"/>
</dbReference>
<evidence type="ECO:0000256" key="3">
    <source>
        <dbReference type="ARBA" id="ARBA00022723"/>
    </source>
</evidence>
<evidence type="ECO:0000313" key="8">
    <source>
        <dbReference type="EMBL" id="JAS05856.1"/>
    </source>
</evidence>
<proteinExistence type="predicted"/>
<evidence type="ECO:0000256" key="6">
    <source>
        <dbReference type="ARBA" id="ARBA00023211"/>
    </source>
</evidence>
<evidence type="ECO:0000259" key="7">
    <source>
        <dbReference type="PROSITE" id="PS51462"/>
    </source>
</evidence>
<name>A0A1B6BX62_9HEMI</name>